<gene>
    <name evidence="2" type="ORF">CTI12_AA497830</name>
</gene>
<evidence type="ECO:0008006" key="4">
    <source>
        <dbReference type="Google" id="ProtNLM"/>
    </source>
</evidence>
<evidence type="ECO:0000313" key="3">
    <source>
        <dbReference type="Proteomes" id="UP000245207"/>
    </source>
</evidence>
<feature type="coiled-coil region" evidence="1">
    <location>
        <begin position="1"/>
        <end position="35"/>
    </location>
</feature>
<dbReference type="Proteomes" id="UP000245207">
    <property type="component" value="Unassembled WGS sequence"/>
</dbReference>
<accession>A0A2U1LFG6</accession>
<dbReference type="AlphaFoldDB" id="A0A2U1LFG6"/>
<proteinExistence type="predicted"/>
<sequence>MIDLEENEEALRLNLDLLEEKRENAIINIEHSKQRMEKYCNRKVRLVSFEPEDHVLMKNELSKVAGTAKMASTWEGPYTIREVNPNDSYVFTDRYDNNVPLPWHASYLNKCYI</sequence>
<organism evidence="2 3">
    <name type="scientific">Artemisia annua</name>
    <name type="common">Sweet wormwood</name>
    <dbReference type="NCBI Taxonomy" id="35608"/>
    <lineage>
        <taxon>Eukaryota</taxon>
        <taxon>Viridiplantae</taxon>
        <taxon>Streptophyta</taxon>
        <taxon>Embryophyta</taxon>
        <taxon>Tracheophyta</taxon>
        <taxon>Spermatophyta</taxon>
        <taxon>Magnoliopsida</taxon>
        <taxon>eudicotyledons</taxon>
        <taxon>Gunneridae</taxon>
        <taxon>Pentapetalae</taxon>
        <taxon>asterids</taxon>
        <taxon>campanulids</taxon>
        <taxon>Asterales</taxon>
        <taxon>Asteraceae</taxon>
        <taxon>Asteroideae</taxon>
        <taxon>Anthemideae</taxon>
        <taxon>Artemisiinae</taxon>
        <taxon>Artemisia</taxon>
    </lineage>
</organism>
<protein>
    <recommendedName>
        <fullName evidence="4">Reverse transcriptase domain-containing protein</fullName>
    </recommendedName>
</protein>
<keyword evidence="3" id="KW-1185">Reference proteome</keyword>
<dbReference type="EMBL" id="PKPP01009685">
    <property type="protein sequence ID" value="PWA47712.1"/>
    <property type="molecule type" value="Genomic_DNA"/>
</dbReference>
<keyword evidence="1" id="KW-0175">Coiled coil</keyword>
<reference evidence="2 3" key="1">
    <citation type="journal article" date="2018" name="Mol. Plant">
        <title>The genome of Artemisia annua provides insight into the evolution of Asteraceae family and artemisinin biosynthesis.</title>
        <authorList>
            <person name="Shen Q."/>
            <person name="Zhang L."/>
            <person name="Liao Z."/>
            <person name="Wang S."/>
            <person name="Yan T."/>
            <person name="Shi P."/>
            <person name="Liu M."/>
            <person name="Fu X."/>
            <person name="Pan Q."/>
            <person name="Wang Y."/>
            <person name="Lv Z."/>
            <person name="Lu X."/>
            <person name="Zhang F."/>
            <person name="Jiang W."/>
            <person name="Ma Y."/>
            <person name="Chen M."/>
            <person name="Hao X."/>
            <person name="Li L."/>
            <person name="Tang Y."/>
            <person name="Lv G."/>
            <person name="Zhou Y."/>
            <person name="Sun X."/>
            <person name="Brodelius P.E."/>
            <person name="Rose J.K.C."/>
            <person name="Tang K."/>
        </authorList>
    </citation>
    <scope>NUCLEOTIDE SEQUENCE [LARGE SCALE GENOMIC DNA]</scope>
    <source>
        <strain evidence="3">cv. Huhao1</strain>
        <tissue evidence="2">Leaf</tissue>
    </source>
</reference>
<comment type="caution">
    <text evidence="2">The sequence shown here is derived from an EMBL/GenBank/DDBJ whole genome shotgun (WGS) entry which is preliminary data.</text>
</comment>
<name>A0A2U1LFG6_ARTAN</name>
<evidence type="ECO:0000313" key="2">
    <source>
        <dbReference type="EMBL" id="PWA47712.1"/>
    </source>
</evidence>
<dbReference type="OrthoDB" id="1934939at2759"/>
<evidence type="ECO:0000256" key="1">
    <source>
        <dbReference type="SAM" id="Coils"/>
    </source>
</evidence>